<proteinExistence type="predicted"/>
<dbReference type="Proteomes" id="UP000250744">
    <property type="component" value="Unassembled WGS sequence"/>
</dbReference>
<gene>
    <name evidence="2" type="ORF">DN062_13940</name>
</gene>
<accession>A0A364NJL4</accession>
<keyword evidence="3" id="KW-1185">Reference proteome</keyword>
<evidence type="ECO:0000313" key="3">
    <source>
        <dbReference type="Proteomes" id="UP000250744"/>
    </source>
</evidence>
<organism evidence="2 3">
    <name type="scientific">Nitrincola tibetensis</name>
    <dbReference type="NCBI Taxonomy" id="2219697"/>
    <lineage>
        <taxon>Bacteria</taxon>
        <taxon>Pseudomonadati</taxon>
        <taxon>Pseudomonadota</taxon>
        <taxon>Gammaproteobacteria</taxon>
        <taxon>Oceanospirillales</taxon>
        <taxon>Oceanospirillaceae</taxon>
        <taxon>Nitrincola</taxon>
    </lineage>
</organism>
<dbReference type="EMBL" id="QKRX01000011">
    <property type="protein sequence ID" value="RAU17262.1"/>
    <property type="molecule type" value="Genomic_DNA"/>
</dbReference>
<evidence type="ECO:0000313" key="2">
    <source>
        <dbReference type="EMBL" id="RAU17262.1"/>
    </source>
</evidence>
<dbReference type="RefSeq" id="WP_112159917.1">
    <property type="nucleotide sequence ID" value="NZ_QKRX01000011.1"/>
</dbReference>
<name>A0A364NJL4_9GAMM</name>
<comment type="caution">
    <text evidence="2">The sequence shown here is derived from an EMBL/GenBank/DDBJ whole genome shotgun (WGS) entry which is preliminary data.</text>
</comment>
<protein>
    <submittedName>
        <fullName evidence="2">Uncharacterized protein</fullName>
    </submittedName>
</protein>
<keyword evidence="1" id="KW-1133">Transmembrane helix</keyword>
<keyword evidence="1" id="KW-0472">Membrane</keyword>
<dbReference type="AlphaFoldDB" id="A0A364NJL4"/>
<feature type="transmembrane region" description="Helical" evidence="1">
    <location>
        <begin position="12"/>
        <end position="29"/>
    </location>
</feature>
<sequence length="105" mass="12041">MSIKPQQAKILHHIASGILFGFLIFWFYLGRSLGFLDWFVSFSPESHAGAFLMLAIMLMMTPAFFIWKLANRYIEQKLKITGRYYEDGAFAAAPTKDNKKTKDPS</sequence>
<dbReference type="OrthoDB" id="6089563at2"/>
<reference evidence="2 3" key="1">
    <citation type="submission" date="2018-06" db="EMBL/GenBank/DDBJ databases">
        <title>Nitrincola tibetense sp. nov., isolated from Lake XuguoCo on Tibetan Plateau.</title>
        <authorList>
            <person name="Xing P."/>
        </authorList>
    </citation>
    <scope>NUCLEOTIDE SEQUENCE [LARGE SCALE GENOMIC DNA]</scope>
    <source>
        <strain evidence="3">xg18</strain>
    </source>
</reference>
<evidence type="ECO:0000256" key="1">
    <source>
        <dbReference type="SAM" id="Phobius"/>
    </source>
</evidence>
<feature type="transmembrane region" description="Helical" evidence="1">
    <location>
        <begin position="49"/>
        <end position="70"/>
    </location>
</feature>
<keyword evidence="1" id="KW-0812">Transmembrane</keyword>